<keyword evidence="7" id="KW-1185">Reference proteome</keyword>
<dbReference type="Gene3D" id="3.20.20.80">
    <property type="entry name" value="Glycosidases"/>
    <property type="match status" value="1"/>
</dbReference>
<dbReference type="InterPro" id="IPR033132">
    <property type="entry name" value="GH_1_N_CS"/>
</dbReference>
<evidence type="ECO:0000313" key="7">
    <source>
        <dbReference type="Proteomes" id="UP001154282"/>
    </source>
</evidence>
<dbReference type="GO" id="GO:0005975">
    <property type="term" value="P:carbohydrate metabolic process"/>
    <property type="evidence" value="ECO:0007669"/>
    <property type="project" value="InterPro"/>
</dbReference>
<dbReference type="SUPFAM" id="SSF51445">
    <property type="entry name" value="(Trans)glycosidases"/>
    <property type="match status" value="1"/>
</dbReference>
<dbReference type="PRINTS" id="PR00131">
    <property type="entry name" value="GLHYDRLASE1"/>
</dbReference>
<dbReference type="PANTHER" id="PTHR10353:SF267">
    <property type="entry name" value="BETA-GLUCOSIDASE"/>
    <property type="match status" value="1"/>
</dbReference>
<evidence type="ECO:0000256" key="5">
    <source>
        <dbReference type="SAM" id="SignalP"/>
    </source>
</evidence>
<dbReference type="Proteomes" id="UP001154282">
    <property type="component" value="Unassembled WGS sequence"/>
</dbReference>
<feature type="signal peptide" evidence="5">
    <location>
        <begin position="1"/>
        <end position="31"/>
    </location>
</feature>
<comment type="caution">
    <text evidence="6">The sequence shown here is derived from an EMBL/GenBank/DDBJ whole genome shotgun (WGS) entry which is preliminary data.</text>
</comment>
<dbReference type="FunFam" id="3.20.20.80:FF:000020">
    <property type="entry name" value="Beta-glucosidase 12"/>
    <property type="match status" value="1"/>
</dbReference>
<accession>A0AAV0GZE7</accession>
<dbReference type="EMBL" id="CAMGYJ010000002">
    <property type="protein sequence ID" value="CAI0378391.1"/>
    <property type="molecule type" value="Genomic_DNA"/>
</dbReference>
<dbReference type="Pfam" id="PF00232">
    <property type="entry name" value="Glyco_hydro_1"/>
    <property type="match status" value="1"/>
</dbReference>
<evidence type="ECO:0000256" key="1">
    <source>
        <dbReference type="ARBA" id="ARBA00010838"/>
    </source>
</evidence>
<keyword evidence="5" id="KW-0732">Signal</keyword>
<sequence>MGAMNPHHQQSCLVLLLCAIIPICCIFAVEATVDDLLPFKFGQNIPKRSDFPPDFLFGAATSAYQTEGAAMEDGRGQSIWDAFSHQHPEKIADGSNGDVAADSYNFYKKDIAFMKESGMKAYRFSISWTRILPNGKLSGRVNQKGVQHYNDVINEVIAQGLTPFVTLFHFDTPQALEDEYGGFLSNKIANDFRDFADVCFKEYGDRVKHWITLNEPLTYCREGYASGGMAPGRCTTTDEFKCDRGDSATEPYIAGHNQLLAHAAAVALYRQKYQATQKGMITITLNSDWFIPYTSSKQDADAAQRALDFNFGWFMDPITTGDYPKSMKDILGKRLPKFTAEESNSLKGSFDYLGLNYYTSRYASDYVGSPPSRPSYMTDPNVNLTSQRDGKLIGTPTIAFWLYVYPEGFKDLLLHIKDKYNNPIVYITENGVPDNGKLPFKAGEAPYDMFRVQALQGHISNLNMAIKEGANVKGYMAWSLIDSYEWQAGYTFRFGLYYVDFKNPSIRFPKLSALWYKEFLAH</sequence>
<dbReference type="PROSITE" id="PS00653">
    <property type="entry name" value="GLYCOSYL_HYDROL_F1_2"/>
    <property type="match status" value="1"/>
</dbReference>
<organism evidence="6 7">
    <name type="scientific">Linum tenue</name>
    <dbReference type="NCBI Taxonomy" id="586396"/>
    <lineage>
        <taxon>Eukaryota</taxon>
        <taxon>Viridiplantae</taxon>
        <taxon>Streptophyta</taxon>
        <taxon>Embryophyta</taxon>
        <taxon>Tracheophyta</taxon>
        <taxon>Spermatophyta</taxon>
        <taxon>Magnoliopsida</taxon>
        <taxon>eudicotyledons</taxon>
        <taxon>Gunneridae</taxon>
        <taxon>Pentapetalae</taxon>
        <taxon>rosids</taxon>
        <taxon>fabids</taxon>
        <taxon>Malpighiales</taxon>
        <taxon>Linaceae</taxon>
        <taxon>Linum</taxon>
    </lineage>
</organism>
<keyword evidence="2" id="KW-0378">Hydrolase</keyword>
<feature type="chain" id="PRO_5043874685" evidence="5">
    <location>
        <begin position="32"/>
        <end position="522"/>
    </location>
</feature>
<evidence type="ECO:0000256" key="4">
    <source>
        <dbReference type="RuleBase" id="RU003690"/>
    </source>
</evidence>
<evidence type="ECO:0000313" key="6">
    <source>
        <dbReference type="EMBL" id="CAI0378391.1"/>
    </source>
</evidence>
<keyword evidence="3" id="KW-0326">Glycosidase</keyword>
<dbReference type="InterPro" id="IPR017853">
    <property type="entry name" value="GH"/>
</dbReference>
<evidence type="ECO:0000256" key="2">
    <source>
        <dbReference type="ARBA" id="ARBA00022801"/>
    </source>
</evidence>
<name>A0AAV0GZE7_9ROSI</name>
<dbReference type="PANTHER" id="PTHR10353">
    <property type="entry name" value="GLYCOSYL HYDROLASE"/>
    <property type="match status" value="1"/>
</dbReference>
<gene>
    <name evidence="6" type="ORF">LITE_LOCUS1831</name>
</gene>
<protein>
    <submittedName>
        <fullName evidence="6">Uncharacterized protein</fullName>
    </submittedName>
</protein>
<evidence type="ECO:0000256" key="3">
    <source>
        <dbReference type="ARBA" id="ARBA00023295"/>
    </source>
</evidence>
<dbReference type="GO" id="GO:0008422">
    <property type="term" value="F:beta-glucosidase activity"/>
    <property type="evidence" value="ECO:0007669"/>
    <property type="project" value="TreeGrafter"/>
</dbReference>
<dbReference type="InterPro" id="IPR001360">
    <property type="entry name" value="Glyco_hydro_1"/>
</dbReference>
<reference evidence="6" key="1">
    <citation type="submission" date="2022-08" db="EMBL/GenBank/DDBJ databases">
        <authorList>
            <person name="Gutierrez-Valencia J."/>
        </authorList>
    </citation>
    <scope>NUCLEOTIDE SEQUENCE</scope>
</reference>
<proteinExistence type="inferred from homology"/>
<comment type="similarity">
    <text evidence="1 4">Belongs to the glycosyl hydrolase 1 family.</text>
</comment>
<dbReference type="AlphaFoldDB" id="A0AAV0GZE7"/>